<dbReference type="Pfam" id="PF08085">
    <property type="entry name" value="Entericidin"/>
    <property type="match status" value="1"/>
</dbReference>
<keyword evidence="3" id="KW-0732">Signal</keyword>
<comment type="caution">
    <text evidence="7">The sequence shown here is derived from an EMBL/GenBank/DDBJ whole genome shotgun (WGS) entry which is preliminary data.</text>
</comment>
<evidence type="ECO:0000313" key="7">
    <source>
        <dbReference type="EMBL" id="SEI61752.1"/>
    </source>
</evidence>
<keyword evidence="4" id="KW-0472">Membrane</keyword>
<organism evidence="7 8">
    <name type="scientific">Marinovum algicola</name>
    <dbReference type="NCBI Taxonomy" id="42444"/>
    <lineage>
        <taxon>Bacteria</taxon>
        <taxon>Pseudomonadati</taxon>
        <taxon>Pseudomonadota</taxon>
        <taxon>Alphaproteobacteria</taxon>
        <taxon>Rhodobacterales</taxon>
        <taxon>Roseobacteraceae</taxon>
        <taxon>Marinovum</taxon>
    </lineage>
</organism>
<evidence type="ECO:0000256" key="5">
    <source>
        <dbReference type="ARBA" id="ARBA00023139"/>
    </source>
</evidence>
<keyword evidence="5" id="KW-0564">Palmitate</keyword>
<dbReference type="Proteomes" id="UP000182932">
    <property type="component" value="Unassembled WGS sequence"/>
</dbReference>
<evidence type="ECO:0000256" key="4">
    <source>
        <dbReference type="ARBA" id="ARBA00023136"/>
    </source>
</evidence>
<reference evidence="7 8" key="1">
    <citation type="submission" date="2016-10" db="EMBL/GenBank/DDBJ databases">
        <authorList>
            <person name="Varghese N."/>
            <person name="Submissions S."/>
        </authorList>
    </citation>
    <scope>NUCLEOTIDE SEQUENCE [LARGE SCALE GENOMIC DNA]</scope>
    <source>
        <strain evidence="7 8">FF3</strain>
    </source>
</reference>
<comment type="similarity">
    <text evidence="1">Belongs to the EcnA/EcnB lipoprotein family.</text>
</comment>
<evidence type="ECO:0000256" key="3">
    <source>
        <dbReference type="ARBA" id="ARBA00022729"/>
    </source>
</evidence>
<keyword evidence="6" id="KW-0449">Lipoprotein</keyword>
<keyword evidence="8" id="KW-1185">Reference proteome</keyword>
<dbReference type="GO" id="GO:0016020">
    <property type="term" value="C:membrane"/>
    <property type="evidence" value="ECO:0007669"/>
    <property type="project" value="InterPro"/>
</dbReference>
<gene>
    <name evidence="7" type="ORF">SAMN04487940_101400</name>
</gene>
<dbReference type="PROSITE" id="PS51257">
    <property type="entry name" value="PROKAR_LIPOPROTEIN"/>
    <property type="match status" value="1"/>
</dbReference>
<evidence type="ECO:0000256" key="6">
    <source>
        <dbReference type="ARBA" id="ARBA00023288"/>
    </source>
</evidence>
<dbReference type="InterPro" id="IPR012556">
    <property type="entry name" value="Entericidin"/>
</dbReference>
<dbReference type="GeneID" id="80816668"/>
<keyword evidence="2" id="KW-1003">Cell membrane</keyword>
<evidence type="ECO:0000256" key="2">
    <source>
        <dbReference type="ARBA" id="ARBA00022475"/>
    </source>
</evidence>
<protein>
    <submittedName>
        <fullName evidence="7">Predicted small secreted protein</fullName>
    </submittedName>
</protein>
<name>A0A975W763_9RHOB</name>
<dbReference type="GO" id="GO:0009636">
    <property type="term" value="P:response to toxic substance"/>
    <property type="evidence" value="ECO:0007669"/>
    <property type="project" value="InterPro"/>
</dbReference>
<evidence type="ECO:0000256" key="1">
    <source>
        <dbReference type="ARBA" id="ARBA00010296"/>
    </source>
</evidence>
<dbReference type="EMBL" id="FNYY01000001">
    <property type="protein sequence ID" value="SEI61752.1"/>
    <property type="molecule type" value="Genomic_DNA"/>
</dbReference>
<sequence>MWKLVIAGVTLIALAGCETVRGAGRDLQSAGRVVERSIP</sequence>
<dbReference type="AlphaFoldDB" id="A0A975W763"/>
<proteinExistence type="inferred from homology"/>
<dbReference type="RefSeq" id="WP_074834579.1">
    <property type="nucleotide sequence ID" value="NZ_CATLQZ010000005.1"/>
</dbReference>
<evidence type="ECO:0000313" key="8">
    <source>
        <dbReference type="Proteomes" id="UP000182932"/>
    </source>
</evidence>
<accession>A0A975W763</accession>